<dbReference type="PROSITE" id="PS50893">
    <property type="entry name" value="ABC_TRANSPORTER_2"/>
    <property type="match status" value="1"/>
</dbReference>
<keyword evidence="6" id="KW-1185">Reference proteome</keyword>
<feature type="domain" description="ABC transporter" evidence="4">
    <location>
        <begin position="8"/>
        <end position="213"/>
    </location>
</feature>
<dbReference type="CDD" id="cd03221">
    <property type="entry name" value="ABCF_EF-3"/>
    <property type="match status" value="1"/>
</dbReference>
<dbReference type="Proteomes" id="UP001152321">
    <property type="component" value="Unassembled WGS sequence"/>
</dbReference>
<dbReference type="EMBL" id="JANRMI010000001">
    <property type="protein sequence ID" value="MDG0815223.1"/>
    <property type="molecule type" value="Genomic_DNA"/>
</dbReference>
<dbReference type="PANTHER" id="PTHR19211">
    <property type="entry name" value="ATP-BINDING TRANSPORT PROTEIN-RELATED"/>
    <property type="match status" value="1"/>
</dbReference>
<keyword evidence="1" id="KW-0677">Repeat</keyword>
<evidence type="ECO:0000259" key="4">
    <source>
        <dbReference type="PROSITE" id="PS50893"/>
    </source>
</evidence>
<gene>
    <name evidence="5" type="ORF">NWE73_02545</name>
</gene>
<dbReference type="PANTHER" id="PTHR19211:SF6">
    <property type="entry name" value="BLL7188 PROTEIN"/>
    <property type="match status" value="1"/>
</dbReference>
<proteinExistence type="predicted"/>
<dbReference type="SUPFAM" id="SSF52540">
    <property type="entry name" value="P-loop containing nucleoside triphosphate hydrolases"/>
    <property type="match status" value="2"/>
</dbReference>
<evidence type="ECO:0000313" key="5">
    <source>
        <dbReference type="EMBL" id="MDG0815223.1"/>
    </source>
</evidence>
<dbReference type="GO" id="GO:0005524">
    <property type="term" value="F:ATP binding"/>
    <property type="evidence" value="ECO:0007669"/>
    <property type="project" value="UniProtKB-KW"/>
</dbReference>
<sequence length="516" mass="57414">MHNNLFQVTARSLGFELPQGRKLFSDISFTLNSSRYGLVGPNGVGKSTLAKILAGENSHSEGELRISNKVTYLRQDSERPLVTVAEYLADLWESPFADPQVWGPLLEGLSFEKPLSVLSGGEWTRVRIAQALMLDAGLLILDEPTNNLDQEARAQIQEFVRGYQGTLLVISHDRLLLEEVECILELSNQGLSSYGGNYSFYQQEKSAERALQSETLDRLRREKKKLEREHYQKVSSQEKRMRAGAAKAAKGGLPRILIGALKRQAQETRGRIHSHEDKRVENARDEFSQFYSGMKLESALGLNLPETAIPLGKLVFAFEKFNFQFVSVAHCLWKEEINLVMKGPRRWALAGVNGAGKSTLISLLLSEGVNPSGSYVGSMKRGDLPTAYLDQQYSVLDKDKSVLENVLSSTQRTLTEIRNELARFQFVGEQVHQQVDSLSGGEKLKAALAKILLASPSPQFLILDEPTNNLDIASLEVLEDALQGFQGALLVVSHDEVFLKNIGIEEVYVLQSKPLV</sequence>
<dbReference type="PROSITE" id="PS00211">
    <property type="entry name" value="ABC_TRANSPORTER_1"/>
    <property type="match status" value="1"/>
</dbReference>
<evidence type="ECO:0000256" key="1">
    <source>
        <dbReference type="ARBA" id="ARBA00022737"/>
    </source>
</evidence>
<dbReference type="InterPro" id="IPR003439">
    <property type="entry name" value="ABC_transporter-like_ATP-bd"/>
</dbReference>
<dbReference type="InterPro" id="IPR050611">
    <property type="entry name" value="ABCF"/>
</dbReference>
<dbReference type="InterPro" id="IPR003593">
    <property type="entry name" value="AAA+_ATPase"/>
</dbReference>
<keyword evidence="2" id="KW-0547">Nucleotide-binding</keyword>
<organism evidence="5 6">
    <name type="scientific">Bdellovibrio svalbardensis</name>
    <dbReference type="NCBI Taxonomy" id="2972972"/>
    <lineage>
        <taxon>Bacteria</taxon>
        <taxon>Pseudomonadati</taxon>
        <taxon>Bdellovibrionota</taxon>
        <taxon>Bdellovibrionia</taxon>
        <taxon>Bdellovibrionales</taxon>
        <taxon>Pseudobdellovibrionaceae</taxon>
        <taxon>Bdellovibrio</taxon>
    </lineage>
</organism>
<dbReference type="RefSeq" id="WP_277576699.1">
    <property type="nucleotide sequence ID" value="NZ_JANRMI010000001.1"/>
</dbReference>
<name>A0ABT6DJG2_9BACT</name>
<dbReference type="InterPro" id="IPR027417">
    <property type="entry name" value="P-loop_NTPase"/>
</dbReference>
<dbReference type="InterPro" id="IPR017871">
    <property type="entry name" value="ABC_transporter-like_CS"/>
</dbReference>
<evidence type="ECO:0000256" key="2">
    <source>
        <dbReference type="ARBA" id="ARBA00022741"/>
    </source>
</evidence>
<dbReference type="SMART" id="SM00382">
    <property type="entry name" value="AAA"/>
    <property type="match status" value="2"/>
</dbReference>
<dbReference type="Pfam" id="PF00005">
    <property type="entry name" value="ABC_tran"/>
    <property type="match status" value="2"/>
</dbReference>
<dbReference type="Gene3D" id="3.40.50.300">
    <property type="entry name" value="P-loop containing nucleotide triphosphate hydrolases"/>
    <property type="match status" value="2"/>
</dbReference>
<reference evidence="5" key="1">
    <citation type="submission" date="2022-08" db="EMBL/GenBank/DDBJ databases">
        <title>Novel Bdellovibrio Species Isolated from Svalbard: Designation Bdellovibrio svalbardensis.</title>
        <authorList>
            <person name="Mitchell R.J."/>
            <person name="Choi S.Y."/>
        </authorList>
    </citation>
    <scope>NUCLEOTIDE SEQUENCE</scope>
    <source>
        <strain evidence="5">PAP01</strain>
    </source>
</reference>
<evidence type="ECO:0000313" key="6">
    <source>
        <dbReference type="Proteomes" id="UP001152321"/>
    </source>
</evidence>
<evidence type="ECO:0000256" key="3">
    <source>
        <dbReference type="ARBA" id="ARBA00022840"/>
    </source>
</evidence>
<accession>A0ABT6DJG2</accession>
<comment type="caution">
    <text evidence="5">The sequence shown here is derived from an EMBL/GenBank/DDBJ whole genome shotgun (WGS) entry which is preliminary data.</text>
</comment>
<protein>
    <submittedName>
        <fullName evidence="5">ATP-binding cassette domain-containing protein</fullName>
    </submittedName>
</protein>
<keyword evidence="3 5" id="KW-0067">ATP-binding</keyword>